<evidence type="ECO:0000256" key="1">
    <source>
        <dbReference type="ARBA" id="ARBA00007927"/>
    </source>
</evidence>
<evidence type="ECO:0000256" key="5">
    <source>
        <dbReference type="PIRNR" id="PIRNR006609"/>
    </source>
</evidence>
<sequence>MSFQPVNPKPYLNSLIGLKVCVRLKFSGTEYHGTLVSVDNYMNVLLDKDVCENLTKGTPLNNQVFVRCNNVMWIGKDV</sequence>
<protein>
    <submittedName>
        <fullName evidence="7">Small nuclear ribonucleoprotein F</fullName>
    </submittedName>
</protein>
<keyword evidence="2 5" id="KW-0747">Spliceosome</keyword>
<dbReference type="GO" id="GO:0071013">
    <property type="term" value="C:catalytic step 2 spliceosome"/>
    <property type="evidence" value="ECO:0007669"/>
    <property type="project" value="TreeGrafter"/>
</dbReference>
<dbReference type="InterPro" id="IPR001163">
    <property type="entry name" value="Sm_dom_euk/arc"/>
</dbReference>
<evidence type="ECO:0000259" key="6">
    <source>
        <dbReference type="PROSITE" id="PS52002"/>
    </source>
</evidence>
<evidence type="ECO:0000256" key="4">
    <source>
        <dbReference type="ARBA" id="ARBA00023274"/>
    </source>
</evidence>
<accession>A0A1V2LGF7</accession>
<comment type="similarity">
    <text evidence="1 5">Belongs to the snRNP Sm proteins family. SmF/LSm6 subfamily.</text>
</comment>
<dbReference type="VEuPathDB" id="FungiDB:C5L36_0D01440"/>
<keyword evidence="5" id="KW-0694">RNA-binding</keyword>
<comment type="subcellular location">
    <subcellularLocation>
        <location evidence="5">Nucleus</location>
    </subcellularLocation>
</comment>
<keyword evidence="5" id="KW-0507">mRNA processing</keyword>
<dbReference type="PANTHER" id="PTHR11021">
    <property type="entry name" value="SMALL NUCLEAR RIBONUCLEOPROTEIN F SNRNP-F"/>
    <property type="match status" value="1"/>
</dbReference>
<dbReference type="InterPro" id="IPR016487">
    <property type="entry name" value="Lsm6/sSmF"/>
</dbReference>
<keyword evidence="3 5" id="KW-0508">mRNA splicing</keyword>
<keyword evidence="5" id="KW-0539">Nucleus</keyword>
<evidence type="ECO:0000313" key="8">
    <source>
        <dbReference type="Proteomes" id="UP000189274"/>
    </source>
</evidence>
<dbReference type="GO" id="GO:0034715">
    <property type="term" value="C:pICln-Sm protein complex"/>
    <property type="evidence" value="ECO:0007669"/>
    <property type="project" value="TreeGrafter"/>
</dbReference>
<reference evidence="8" key="1">
    <citation type="journal article" date="2017" name="Genome Announc.">
        <title>Genome sequences of Cyberlindnera fabianii 65, Pichia kudriavzevii 129, and Saccharomyces cerevisiae 131 isolated from fermented masau fruits in Zimbabwe.</title>
        <authorList>
            <person name="van Rijswijck I.M.H."/>
            <person name="Derks M.F.L."/>
            <person name="Abee T."/>
            <person name="de Ridder D."/>
            <person name="Smid E.J."/>
        </authorList>
    </citation>
    <scope>NUCLEOTIDE SEQUENCE [LARGE SCALE GENOMIC DNA]</scope>
    <source>
        <strain evidence="8">129</strain>
    </source>
</reference>
<dbReference type="GO" id="GO:0005685">
    <property type="term" value="C:U1 snRNP"/>
    <property type="evidence" value="ECO:0007669"/>
    <property type="project" value="TreeGrafter"/>
</dbReference>
<dbReference type="PIRSF" id="PIRSF006609">
    <property type="entry name" value="snRNP_SmF"/>
    <property type="match status" value="1"/>
</dbReference>
<evidence type="ECO:0000256" key="2">
    <source>
        <dbReference type="ARBA" id="ARBA00022728"/>
    </source>
</evidence>
<dbReference type="SUPFAM" id="SSF50182">
    <property type="entry name" value="Sm-like ribonucleoproteins"/>
    <property type="match status" value="1"/>
</dbReference>
<dbReference type="GO" id="GO:0003723">
    <property type="term" value="F:RNA binding"/>
    <property type="evidence" value="ECO:0007669"/>
    <property type="project" value="UniProtKB-UniRule"/>
</dbReference>
<dbReference type="SMART" id="SM00651">
    <property type="entry name" value="Sm"/>
    <property type="match status" value="1"/>
</dbReference>
<dbReference type="GO" id="GO:0000398">
    <property type="term" value="P:mRNA splicing, via spliceosome"/>
    <property type="evidence" value="ECO:0007669"/>
    <property type="project" value="InterPro"/>
</dbReference>
<dbReference type="Proteomes" id="UP000189274">
    <property type="component" value="Unassembled WGS sequence"/>
</dbReference>
<dbReference type="AlphaFoldDB" id="A0A1V2LGF7"/>
<dbReference type="Pfam" id="PF01423">
    <property type="entry name" value="LSM"/>
    <property type="match status" value="1"/>
</dbReference>
<proteinExistence type="inferred from homology"/>
<evidence type="ECO:0000313" key="7">
    <source>
        <dbReference type="EMBL" id="ONH71033.1"/>
    </source>
</evidence>
<comment type="caution">
    <text evidence="7">The sequence shown here is derived from an EMBL/GenBank/DDBJ whole genome shotgun (WGS) entry which is preliminary data.</text>
</comment>
<keyword evidence="4 5" id="KW-0687">Ribonucleoprotein</keyword>
<evidence type="ECO:0000256" key="3">
    <source>
        <dbReference type="ARBA" id="ARBA00023187"/>
    </source>
</evidence>
<dbReference type="EMBL" id="MQVM01000044">
    <property type="protein sequence ID" value="ONH71033.1"/>
    <property type="molecule type" value="Genomic_DNA"/>
</dbReference>
<dbReference type="InterPro" id="IPR047575">
    <property type="entry name" value="Sm"/>
</dbReference>
<dbReference type="Gene3D" id="2.30.30.100">
    <property type="match status" value="1"/>
</dbReference>
<dbReference type="PANTHER" id="PTHR11021:SF0">
    <property type="entry name" value="SMALL NUCLEAR RIBONUCLEOPROTEIN F"/>
    <property type="match status" value="1"/>
</dbReference>
<organism evidence="7 8">
    <name type="scientific">Pichia kudriavzevii</name>
    <name type="common">Yeast</name>
    <name type="synonym">Issatchenkia orientalis</name>
    <dbReference type="NCBI Taxonomy" id="4909"/>
    <lineage>
        <taxon>Eukaryota</taxon>
        <taxon>Fungi</taxon>
        <taxon>Dikarya</taxon>
        <taxon>Ascomycota</taxon>
        <taxon>Saccharomycotina</taxon>
        <taxon>Pichiomycetes</taxon>
        <taxon>Pichiales</taxon>
        <taxon>Pichiaceae</taxon>
        <taxon>Pichia</taxon>
    </lineage>
</organism>
<gene>
    <name evidence="7" type="ORF">BOH78_4790</name>
</gene>
<name>A0A1V2LGF7_PICKU</name>
<dbReference type="PROSITE" id="PS52002">
    <property type="entry name" value="SM"/>
    <property type="match status" value="1"/>
</dbReference>
<feature type="domain" description="Sm" evidence="6">
    <location>
        <begin position="7"/>
        <end position="78"/>
    </location>
</feature>
<dbReference type="InterPro" id="IPR010920">
    <property type="entry name" value="LSM_dom_sf"/>
</dbReference>